<evidence type="ECO:0000313" key="2">
    <source>
        <dbReference type="EMBL" id="GIL38155.1"/>
    </source>
</evidence>
<reference evidence="2" key="1">
    <citation type="submission" date="2021-02" db="EMBL/GenBank/DDBJ databases">
        <title>Genome sequence of Rhodospirillales sp. strain TMPK1 isolated from soil.</title>
        <authorList>
            <person name="Nakai R."/>
            <person name="Kusada H."/>
            <person name="Tamaki H."/>
        </authorList>
    </citation>
    <scope>NUCLEOTIDE SEQUENCE</scope>
    <source>
        <strain evidence="2">TMPK1</strain>
    </source>
</reference>
<evidence type="ECO:0000256" key="1">
    <source>
        <dbReference type="SAM" id="SignalP"/>
    </source>
</evidence>
<gene>
    <name evidence="2" type="ORF">TMPK1_03920</name>
</gene>
<protein>
    <submittedName>
        <fullName evidence="2">Uncharacterized protein</fullName>
    </submittedName>
</protein>
<keyword evidence="1" id="KW-0732">Signal</keyword>
<evidence type="ECO:0000313" key="3">
    <source>
        <dbReference type="Proteomes" id="UP000681075"/>
    </source>
</evidence>
<keyword evidence="3" id="KW-1185">Reference proteome</keyword>
<dbReference type="Proteomes" id="UP000681075">
    <property type="component" value="Unassembled WGS sequence"/>
</dbReference>
<dbReference type="RefSeq" id="WP_420241116.1">
    <property type="nucleotide sequence ID" value="NZ_BOPV01000001.1"/>
</dbReference>
<organism evidence="2 3">
    <name type="scientific">Roseiterribacter gracilis</name>
    <dbReference type="NCBI Taxonomy" id="2812848"/>
    <lineage>
        <taxon>Bacteria</taxon>
        <taxon>Pseudomonadati</taxon>
        <taxon>Pseudomonadota</taxon>
        <taxon>Alphaproteobacteria</taxon>
        <taxon>Rhodospirillales</taxon>
        <taxon>Roseiterribacteraceae</taxon>
        <taxon>Roseiterribacter</taxon>
    </lineage>
</organism>
<feature type="signal peptide" evidence="1">
    <location>
        <begin position="1"/>
        <end position="21"/>
    </location>
</feature>
<comment type="caution">
    <text evidence="2">The sequence shown here is derived from an EMBL/GenBank/DDBJ whole genome shotgun (WGS) entry which is preliminary data.</text>
</comment>
<accession>A0A8S8XA08</accession>
<feature type="chain" id="PRO_5035774241" evidence="1">
    <location>
        <begin position="22"/>
        <end position="138"/>
    </location>
</feature>
<proteinExistence type="predicted"/>
<name>A0A8S8XA08_9PROT</name>
<dbReference type="AlphaFoldDB" id="A0A8S8XA08"/>
<sequence length="138" mass="14466">MMCVRGGVAIAILLISTAALGAELKPGSRATAVDLEIYGRQTRLRLDAKGAGGAGIEYADRVPNVPRERLPARVTVKTEEAVGGHIDLQMDLFYPTESGPERKVRYGAIVACGEPMPLSGSPGQPALRATVICPAKAP</sequence>
<dbReference type="EMBL" id="BOPV01000001">
    <property type="protein sequence ID" value="GIL38155.1"/>
    <property type="molecule type" value="Genomic_DNA"/>
</dbReference>